<feature type="signal peptide" evidence="2">
    <location>
        <begin position="1"/>
        <end position="22"/>
    </location>
</feature>
<accession>A0A7W9BD35</accession>
<dbReference type="EMBL" id="JACIJK010000004">
    <property type="protein sequence ID" value="MBB5714793.1"/>
    <property type="molecule type" value="Genomic_DNA"/>
</dbReference>
<keyword evidence="1" id="KW-1133">Transmembrane helix</keyword>
<protein>
    <recommendedName>
        <fullName evidence="3">Ice-binding protein C-terminal domain-containing protein</fullName>
    </recommendedName>
</protein>
<dbReference type="Proteomes" id="UP000546200">
    <property type="component" value="Unassembled WGS sequence"/>
</dbReference>
<keyword evidence="1" id="KW-0472">Membrane</keyword>
<evidence type="ECO:0000256" key="1">
    <source>
        <dbReference type="SAM" id="Phobius"/>
    </source>
</evidence>
<organism evidence="4 5">
    <name type="scientific">Sphingomonas aerophila</name>
    <dbReference type="NCBI Taxonomy" id="1344948"/>
    <lineage>
        <taxon>Bacteria</taxon>
        <taxon>Pseudomonadati</taxon>
        <taxon>Pseudomonadota</taxon>
        <taxon>Alphaproteobacteria</taxon>
        <taxon>Sphingomonadales</taxon>
        <taxon>Sphingomonadaceae</taxon>
        <taxon>Sphingomonas</taxon>
    </lineage>
</organism>
<keyword evidence="1" id="KW-0812">Transmembrane</keyword>
<feature type="transmembrane region" description="Helical" evidence="1">
    <location>
        <begin position="213"/>
        <end position="231"/>
    </location>
</feature>
<reference evidence="4 5" key="1">
    <citation type="submission" date="2020-08" db="EMBL/GenBank/DDBJ databases">
        <title>Genomic Encyclopedia of Type Strains, Phase IV (KMG-IV): sequencing the most valuable type-strain genomes for metagenomic binning, comparative biology and taxonomic classification.</title>
        <authorList>
            <person name="Goeker M."/>
        </authorList>
    </citation>
    <scope>NUCLEOTIDE SEQUENCE [LARGE SCALE GENOMIC DNA]</scope>
    <source>
        <strain evidence="4 5">DSM 100044</strain>
    </source>
</reference>
<name>A0A7W9BD35_9SPHN</name>
<keyword evidence="2" id="KW-0732">Signal</keyword>
<feature type="domain" description="Ice-binding protein C-terminal" evidence="3">
    <location>
        <begin position="208"/>
        <end position="234"/>
    </location>
</feature>
<sequence length="242" mass="24943">MHRITSSLAVVACLTMTTAGVAAGPVTFSGSGVINSTGGKLAPSGVSPVGSAFNFRFSFDPATASLIQSDDGYALYDLAVSKPTATLGGFSFPASNDPVLTPLVELSRGFSFFGGDSSEPSLAFTFFLLGTPTTSAADTPFLGSAGRSQQLAIGGVFRSSDLSAPLTINSLFGSGTPFYQNFEYGTRDPALRQSGLLEGSYVGSFTAPVPEPATWASMIAGLSLAGGVAGYRRRRKTKVRFA</sequence>
<dbReference type="AlphaFoldDB" id="A0A7W9BD35"/>
<feature type="chain" id="PRO_5031464768" description="Ice-binding protein C-terminal domain-containing protein" evidence="2">
    <location>
        <begin position="23"/>
        <end position="242"/>
    </location>
</feature>
<dbReference type="InterPro" id="IPR013424">
    <property type="entry name" value="Ice-binding_C"/>
</dbReference>
<dbReference type="Pfam" id="PF07589">
    <property type="entry name" value="PEP-CTERM"/>
    <property type="match status" value="1"/>
</dbReference>
<gene>
    <name evidence="4" type="ORF">FHS94_001629</name>
</gene>
<evidence type="ECO:0000256" key="2">
    <source>
        <dbReference type="SAM" id="SignalP"/>
    </source>
</evidence>
<dbReference type="RefSeq" id="WP_246348425.1">
    <property type="nucleotide sequence ID" value="NZ_JACIJK010000004.1"/>
</dbReference>
<dbReference type="NCBIfam" id="TIGR02595">
    <property type="entry name" value="PEP_CTERM"/>
    <property type="match status" value="1"/>
</dbReference>
<evidence type="ECO:0000259" key="3">
    <source>
        <dbReference type="Pfam" id="PF07589"/>
    </source>
</evidence>
<keyword evidence="5" id="KW-1185">Reference proteome</keyword>
<comment type="caution">
    <text evidence="4">The sequence shown here is derived from an EMBL/GenBank/DDBJ whole genome shotgun (WGS) entry which is preliminary data.</text>
</comment>
<evidence type="ECO:0000313" key="4">
    <source>
        <dbReference type="EMBL" id="MBB5714793.1"/>
    </source>
</evidence>
<proteinExistence type="predicted"/>
<evidence type="ECO:0000313" key="5">
    <source>
        <dbReference type="Proteomes" id="UP000546200"/>
    </source>
</evidence>